<dbReference type="HOGENOM" id="CLU_094502_3_1_4"/>
<reference evidence="2 3" key="1">
    <citation type="submission" date="2012-05" db="EMBL/GenBank/DDBJ databases">
        <title>The Genome Sequence of Sutterella wadsworthensis 2_1_59BFAA.</title>
        <authorList>
            <consortium name="The Broad Institute Genome Sequencing Platform"/>
            <person name="Earl A."/>
            <person name="Ward D."/>
            <person name="Feldgarden M."/>
            <person name="Gevers D."/>
            <person name="Daigneault M."/>
            <person name="Strauss J."/>
            <person name="Allen-Vercoe E."/>
            <person name="Walker B."/>
            <person name="Young S.K."/>
            <person name="Zeng Q."/>
            <person name="Gargeya S."/>
            <person name="Fitzgerald M."/>
            <person name="Haas B."/>
            <person name="Abouelleil A."/>
            <person name="Alvarado L."/>
            <person name="Arachchi H.M."/>
            <person name="Berlin A.M."/>
            <person name="Chapman S.B."/>
            <person name="Goldberg J."/>
            <person name="Griggs A."/>
            <person name="Gujja S."/>
            <person name="Hansen M."/>
            <person name="Howarth C."/>
            <person name="Imamovic A."/>
            <person name="Larimer J."/>
            <person name="McCowen C."/>
            <person name="Montmayeur A."/>
            <person name="Murphy C."/>
            <person name="Neiman D."/>
            <person name="Pearson M."/>
            <person name="Priest M."/>
            <person name="Roberts A."/>
            <person name="Saif S."/>
            <person name="Shea T."/>
            <person name="Sisk P."/>
            <person name="Sykes S."/>
            <person name="Wortman J."/>
            <person name="Nusbaum C."/>
            <person name="Birren B."/>
        </authorList>
    </citation>
    <scope>NUCLEOTIDE SEQUENCE [LARGE SCALE GENOMIC DNA]</scope>
    <source>
        <strain evidence="2 3">2_1_59BFAA</strain>
    </source>
</reference>
<dbReference type="OrthoDB" id="9798905at2"/>
<dbReference type="AlphaFoldDB" id="K1JIY7"/>
<proteinExistence type="predicted"/>
<protein>
    <recommendedName>
        <fullName evidence="4">Toluene tolerance protein</fullName>
    </recommendedName>
</protein>
<dbReference type="PANTHER" id="PTHR36573:SF1">
    <property type="entry name" value="INTERMEMBRANE PHOSPHOLIPID TRANSPORT SYSTEM BINDING PROTEIN MLAC"/>
    <property type="match status" value="1"/>
</dbReference>
<accession>K1JIY7</accession>
<dbReference type="InterPro" id="IPR008869">
    <property type="entry name" value="MlaC/ttg2D"/>
</dbReference>
<evidence type="ECO:0000313" key="3">
    <source>
        <dbReference type="Proteomes" id="UP000005835"/>
    </source>
</evidence>
<dbReference type="STRING" id="742823.HMPREF9465_00783"/>
<name>K1JIY7_9BURK</name>
<dbReference type="PANTHER" id="PTHR36573">
    <property type="entry name" value="INTERMEMBRANE PHOSPHOLIPID TRANSPORT SYSTEM BINDING PROTEIN MLAC"/>
    <property type="match status" value="1"/>
</dbReference>
<dbReference type="eggNOG" id="COG2854">
    <property type="taxonomic scope" value="Bacteria"/>
</dbReference>
<dbReference type="Gene3D" id="1.10.10.640">
    <property type="entry name" value="phospholipid-binding protein"/>
    <property type="match status" value="1"/>
</dbReference>
<evidence type="ECO:0000256" key="1">
    <source>
        <dbReference type="SAM" id="SignalP"/>
    </source>
</evidence>
<keyword evidence="3" id="KW-1185">Reference proteome</keyword>
<keyword evidence="1" id="KW-0732">Signal</keyword>
<evidence type="ECO:0000313" key="2">
    <source>
        <dbReference type="EMBL" id="EKB31625.1"/>
    </source>
</evidence>
<comment type="caution">
    <text evidence="2">The sequence shown here is derived from an EMBL/GenBank/DDBJ whole genome shotgun (WGS) entry which is preliminary data.</text>
</comment>
<dbReference type="PATRIC" id="fig|742823.3.peg.786"/>
<gene>
    <name evidence="2" type="ORF">HMPREF9465_00783</name>
</gene>
<dbReference type="Pfam" id="PF05494">
    <property type="entry name" value="MlaC"/>
    <property type="match status" value="1"/>
</dbReference>
<dbReference type="Gene3D" id="3.10.450.50">
    <property type="match status" value="1"/>
</dbReference>
<feature type="signal peptide" evidence="1">
    <location>
        <begin position="1"/>
        <end position="23"/>
    </location>
</feature>
<dbReference type="RefSeq" id="WP_005434334.1">
    <property type="nucleotide sequence ID" value="NZ_JH815514.1"/>
</dbReference>
<dbReference type="EMBL" id="ADMG01000019">
    <property type="protein sequence ID" value="EKB31625.1"/>
    <property type="molecule type" value="Genomic_DNA"/>
</dbReference>
<organism evidence="2 3">
    <name type="scientific">Sutterella wadsworthensis 2_1_59BFAA</name>
    <dbReference type="NCBI Taxonomy" id="742823"/>
    <lineage>
        <taxon>Bacteria</taxon>
        <taxon>Pseudomonadati</taxon>
        <taxon>Pseudomonadota</taxon>
        <taxon>Betaproteobacteria</taxon>
        <taxon>Burkholderiales</taxon>
        <taxon>Sutterellaceae</taxon>
        <taxon>Sutterella</taxon>
    </lineage>
</organism>
<evidence type="ECO:0008006" key="4">
    <source>
        <dbReference type="Google" id="ProtNLM"/>
    </source>
</evidence>
<sequence>MQRRTLVLGGACGLALAAMPALAAEAVDPFEWIVALNNSILDEIRADPKLHSGDQTALQALVDRRVMAAADFAMMTRMTIGPKWRKATKEERQRLMDGFEKLLIRVYSGALKTVTDHKCELRPTRNRTIKDEMVIRTILKSTGNPDIGIDFRIYRDKAGEWKIVDVNVEGIWMVENYRSQFASTLNTEGIPGLIKLLEEKADGLVDANAHKVQ</sequence>
<dbReference type="PIRSF" id="PIRSF004649">
    <property type="entry name" value="MlaC"/>
    <property type="match status" value="1"/>
</dbReference>
<dbReference type="Proteomes" id="UP000005835">
    <property type="component" value="Unassembled WGS sequence"/>
</dbReference>
<feature type="chain" id="PRO_5003846271" description="Toluene tolerance protein" evidence="1">
    <location>
        <begin position="24"/>
        <end position="213"/>
    </location>
</feature>